<gene>
    <name evidence="1" type="ORF">HKB16_06630</name>
</gene>
<reference evidence="1 2" key="1">
    <citation type="submission" date="2020-04" db="EMBL/GenBank/DDBJ databases">
        <title>Whole-genome sequencing of Vibrio spp. from China reveals different genetic environments of blaCTX-M-14 among diverse lineages.</title>
        <authorList>
            <person name="Zheng Z."/>
            <person name="Ye L."/>
            <person name="Chen S."/>
        </authorList>
    </citation>
    <scope>NUCLEOTIDE SEQUENCE [LARGE SCALE GENOMIC DNA]</scope>
    <source>
        <strain evidence="1 2">Vb0551</strain>
    </source>
</reference>
<organism evidence="1 2">
    <name type="scientific">Vibrio parahaemolyticus</name>
    <dbReference type="NCBI Taxonomy" id="670"/>
    <lineage>
        <taxon>Bacteria</taxon>
        <taxon>Pseudomonadati</taxon>
        <taxon>Pseudomonadota</taxon>
        <taxon>Gammaproteobacteria</taxon>
        <taxon>Vibrionales</taxon>
        <taxon>Vibrionaceae</taxon>
        <taxon>Vibrio</taxon>
    </lineage>
</organism>
<dbReference type="SUPFAM" id="SSF54631">
    <property type="entry name" value="CBS-domain pair"/>
    <property type="match status" value="1"/>
</dbReference>
<dbReference type="AlphaFoldDB" id="A0A7Y0SFR9"/>
<feature type="non-terminal residue" evidence="1">
    <location>
        <position position="87"/>
    </location>
</feature>
<accession>A0A7Y0SFR9</accession>
<comment type="caution">
    <text evidence="1">The sequence shown here is derived from an EMBL/GenBank/DDBJ whole genome shotgun (WGS) entry which is preliminary data.</text>
</comment>
<dbReference type="Gene3D" id="3.10.580.10">
    <property type="entry name" value="CBS-domain"/>
    <property type="match status" value="1"/>
</dbReference>
<proteinExistence type="predicted"/>
<dbReference type="EMBL" id="JABCLB010000799">
    <property type="protein sequence ID" value="NMU82556.1"/>
    <property type="molecule type" value="Genomic_DNA"/>
</dbReference>
<evidence type="ECO:0000313" key="2">
    <source>
        <dbReference type="Proteomes" id="UP000518904"/>
    </source>
</evidence>
<sequence length="87" mass="9765">IEDTLVYCIPENIFNELCDEFENFADYMELEDSARLRSAISSRSESNDFTTAKARKILARDPVTLEATASIQEAAILMAEENVTSLL</sequence>
<feature type="non-terminal residue" evidence="1">
    <location>
        <position position="1"/>
    </location>
</feature>
<evidence type="ECO:0000313" key="1">
    <source>
        <dbReference type="EMBL" id="NMU82556.1"/>
    </source>
</evidence>
<dbReference type="Proteomes" id="UP000518904">
    <property type="component" value="Unassembled WGS sequence"/>
</dbReference>
<dbReference type="InterPro" id="IPR046342">
    <property type="entry name" value="CBS_dom_sf"/>
</dbReference>
<protein>
    <submittedName>
        <fullName evidence="1">Cyclic nucleotide-binding protein</fullName>
    </submittedName>
</protein>
<name>A0A7Y0SFR9_VIBPH</name>